<dbReference type="RefSeq" id="WP_123191096.1">
    <property type="nucleotide sequence ID" value="NZ_QICD01000001.1"/>
</dbReference>
<dbReference type="NCBIfam" id="TIGR00260">
    <property type="entry name" value="thrC"/>
    <property type="match status" value="1"/>
</dbReference>
<dbReference type="OrthoDB" id="9778118at2"/>
<dbReference type="GO" id="GO:0009088">
    <property type="term" value="P:threonine biosynthetic process"/>
    <property type="evidence" value="ECO:0007669"/>
    <property type="project" value="UniProtKB-UniRule"/>
</dbReference>
<dbReference type="EMBL" id="QICD01000001">
    <property type="protein sequence ID" value="RNL49016.1"/>
    <property type="molecule type" value="Genomic_DNA"/>
</dbReference>
<comment type="cofactor">
    <cofactor evidence="1 5">
        <name>pyridoxal 5'-phosphate</name>
        <dbReference type="ChEBI" id="CHEBI:597326"/>
    </cofactor>
</comment>
<evidence type="ECO:0000256" key="3">
    <source>
        <dbReference type="ARBA" id="ARBA00022898"/>
    </source>
</evidence>
<comment type="caution">
    <text evidence="7">The sequence shown here is derived from an EMBL/GenBank/DDBJ whole genome shotgun (WGS) entry which is preliminary data.</text>
</comment>
<evidence type="ECO:0000256" key="5">
    <source>
        <dbReference type="PIRSR" id="PIRSR604450-51"/>
    </source>
</evidence>
<keyword evidence="3 5" id="KW-0663">Pyridoxal phosphate</keyword>
<comment type="similarity">
    <text evidence="2">Belongs to the threonine synthase family.</text>
</comment>
<dbReference type="SUPFAM" id="SSF53686">
    <property type="entry name" value="Tryptophan synthase beta subunit-like PLP-dependent enzymes"/>
    <property type="match status" value="1"/>
</dbReference>
<dbReference type="Gene3D" id="3.90.1380.10">
    <property type="entry name" value="Threonine synthase, N-terminal domain"/>
    <property type="match status" value="1"/>
</dbReference>
<proteinExistence type="inferred from homology"/>
<dbReference type="PANTHER" id="PTHR43515:SF1">
    <property type="entry name" value="THREONINE SYNTHASE-LIKE 1"/>
    <property type="match status" value="1"/>
</dbReference>
<evidence type="ECO:0000313" key="8">
    <source>
        <dbReference type="Proteomes" id="UP000278632"/>
    </source>
</evidence>
<dbReference type="Pfam" id="PF24857">
    <property type="entry name" value="THR4_C"/>
    <property type="match status" value="1"/>
</dbReference>
<name>A0A3N0BLZ8_9ACTN</name>
<dbReference type="Proteomes" id="UP000278632">
    <property type="component" value="Unassembled WGS sequence"/>
</dbReference>
<dbReference type="PANTHER" id="PTHR43515">
    <property type="entry name" value="THREONINE SYNTHASE-LIKE 1"/>
    <property type="match status" value="1"/>
</dbReference>
<reference evidence="8" key="1">
    <citation type="submission" date="2018-05" db="EMBL/GenBank/DDBJ databases">
        <title>Genome Sequencing of selected type strains of the family Eggerthellaceae.</title>
        <authorList>
            <person name="Danylec N."/>
            <person name="Stoll D.A."/>
            <person name="Doetsch A."/>
            <person name="Huch M."/>
        </authorList>
    </citation>
    <scope>NUCLEOTIDE SEQUENCE [LARGE SCALE GENOMIC DNA]</scope>
    <source>
        <strain evidence="8">DSM 16106</strain>
    </source>
</reference>
<evidence type="ECO:0000259" key="6">
    <source>
        <dbReference type="Pfam" id="PF14821"/>
    </source>
</evidence>
<dbReference type="InterPro" id="IPR037158">
    <property type="entry name" value="Thr_synth_N_sf"/>
</dbReference>
<keyword evidence="8" id="KW-1185">Reference proteome</keyword>
<dbReference type="CDD" id="cd01560">
    <property type="entry name" value="Thr-synth_2"/>
    <property type="match status" value="1"/>
</dbReference>
<protein>
    <recommendedName>
        <fullName evidence="4">Threonine synthase</fullName>
        <ecNumber evidence="4">4.2.3.1</ecNumber>
    </recommendedName>
</protein>
<dbReference type="InterPro" id="IPR036052">
    <property type="entry name" value="TrpB-like_PALP_sf"/>
</dbReference>
<sequence>MDNELQDFGQKAQNMAENLYIDTRGRTKRPVTFTEAVVDGLAAGGGLYVPQNIPQLSLEDITALAQMPYAQRASYVYRAFDVDLPAETVDALMAQAYGDNFDDRAVCPISSLNANTHVLELWHGPTSAFKDMALQCLPRFFSASASQLRDQGKLDHQFLILVATSGDTGKAALEGFRDQDGVSIAVMYPDGGVSDIQFKQMATQQGRNVQVWGVRGNFDDCQTGAKNVFNDDAFAQKLLDEQGVALSSANSINWGRLLPQVVYYVSAYAQLVADGKLSAGDELDVCVPTGNFGNILAAYYAKRMGVPLGMLLCASNENRVLTDFINTGTYDISDRDFVLTPSPSMDILVSSNLERQLFELTDRNAEAIAGWMADLREQGRFRIDESTFARMRETFASDSIDNATCLATIKAVLDEHDYLLDPHTAVAYQVAENLRGQNPVLIASTAHWAKFGDNVYRALHGIEPGAPLPDDVAALTGCALNELIARETGKHDIPRGLAELDELPVRFTDVIDAGTSDIETAALRFLDNLSKR</sequence>
<evidence type="ECO:0000256" key="2">
    <source>
        <dbReference type="ARBA" id="ARBA00005517"/>
    </source>
</evidence>
<dbReference type="Pfam" id="PF14821">
    <property type="entry name" value="Thr_synth_N"/>
    <property type="match status" value="1"/>
</dbReference>
<dbReference type="AlphaFoldDB" id="A0A3N0BLZ8"/>
<evidence type="ECO:0000256" key="1">
    <source>
        <dbReference type="ARBA" id="ARBA00001933"/>
    </source>
</evidence>
<dbReference type="GO" id="GO:0004795">
    <property type="term" value="F:threonine synthase activity"/>
    <property type="evidence" value="ECO:0007669"/>
    <property type="project" value="UniProtKB-UniRule"/>
</dbReference>
<dbReference type="InterPro" id="IPR029144">
    <property type="entry name" value="Thr_synth_N"/>
</dbReference>
<dbReference type="EC" id="4.2.3.1" evidence="4"/>
<evidence type="ECO:0000313" key="7">
    <source>
        <dbReference type="EMBL" id="RNL49016.1"/>
    </source>
</evidence>
<accession>A0A3N0BLZ8</accession>
<dbReference type="Gene3D" id="3.40.50.1100">
    <property type="match status" value="2"/>
</dbReference>
<gene>
    <name evidence="7" type="ORF">DMP08_00720</name>
</gene>
<organism evidence="7 8">
    <name type="scientific">Paraeggerthella hongkongensis</name>
    <dbReference type="NCBI Taxonomy" id="230658"/>
    <lineage>
        <taxon>Bacteria</taxon>
        <taxon>Bacillati</taxon>
        <taxon>Actinomycetota</taxon>
        <taxon>Coriobacteriia</taxon>
        <taxon>Eggerthellales</taxon>
        <taxon>Eggerthellaceae</taxon>
        <taxon>Paraeggerthella</taxon>
    </lineage>
</organism>
<feature type="domain" description="Threonine synthase N-terminal" evidence="6">
    <location>
        <begin position="20"/>
        <end position="97"/>
    </location>
</feature>
<dbReference type="InterPro" id="IPR004450">
    <property type="entry name" value="Thr_synthase-like"/>
</dbReference>
<evidence type="ECO:0000256" key="4">
    <source>
        <dbReference type="NCBIfam" id="TIGR00260"/>
    </source>
</evidence>
<feature type="modified residue" description="N6-(pyridoxal phosphate)lysine" evidence="5">
    <location>
        <position position="130"/>
    </location>
</feature>
<dbReference type="GO" id="GO:0005737">
    <property type="term" value="C:cytoplasm"/>
    <property type="evidence" value="ECO:0007669"/>
    <property type="project" value="TreeGrafter"/>
</dbReference>